<name>A0AAV7S154_PLEWA</name>
<feature type="compositionally biased region" description="Gly residues" evidence="1">
    <location>
        <begin position="101"/>
        <end position="112"/>
    </location>
</feature>
<dbReference type="AlphaFoldDB" id="A0AAV7S154"/>
<gene>
    <name evidence="2" type="ORF">NDU88_010351</name>
</gene>
<evidence type="ECO:0000313" key="2">
    <source>
        <dbReference type="EMBL" id="KAJ1157646.1"/>
    </source>
</evidence>
<reference evidence="2" key="1">
    <citation type="journal article" date="2022" name="bioRxiv">
        <title>Sequencing and chromosome-scale assembly of the giantPleurodeles waltlgenome.</title>
        <authorList>
            <person name="Brown T."/>
            <person name="Elewa A."/>
            <person name="Iarovenko S."/>
            <person name="Subramanian E."/>
            <person name="Araus A.J."/>
            <person name="Petzold A."/>
            <person name="Susuki M."/>
            <person name="Suzuki K.-i.T."/>
            <person name="Hayashi T."/>
            <person name="Toyoda A."/>
            <person name="Oliveira C."/>
            <person name="Osipova E."/>
            <person name="Leigh N.D."/>
            <person name="Simon A."/>
            <person name="Yun M.H."/>
        </authorList>
    </citation>
    <scope>NUCLEOTIDE SEQUENCE</scope>
    <source>
        <strain evidence="2">20211129_DDA</strain>
        <tissue evidence="2">Liver</tissue>
    </source>
</reference>
<feature type="region of interest" description="Disordered" evidence="1">
    <location>
        <begin position="97"/>
        <end position="135"/>
    </location>
</feature>
<proteinExistence type="predicted"/>
<dbReference type="Proteomes" id="UP001066276">
    <property type="component" value="Chromosome 5"/>
</dbReference>
<dbReference type="EMBL" id="JANPWB010000009">
    <property type="protein sequence ID" value="KAJ1157646.1"/>
    <property type="molecule type" value="Genomic_DNA"/>
</dbReference>
<sequence>MRECPRAPFLYVALLIPDSPQFDTYEPPGDNMNAIFLVLGHGFITTGHHCAAFPVPDNVSLVADKWGRGRQDGRSAALNECSRSRLIILPDPVALDPRGPGVRGSGGVYGEGGRGDNQRCQTLKSGSRGARKKSV</sequence>
<protein>
    <submittedName>
        <fullName evidence="2">Uncharacterized protein</fullName>
    </submittedName>
</protein>
<evidence type="ECO:0000313" key="3">
    <source>
        <dbReference type="Proteomes" id="UP001066276"/>
    </source>
</evidence>
<comment type="caution">
    <text evidence="2">The sequence shown here is derived from an EMBL/GenBank/DDBJ whole genome shotgun (WGS) entry which is preliminary data.</text>
</comment>
<keyword evidence="3" id="KW-1185">Reference proteome</keyword>
<organism evidence="2 3">
    <name type="scientific">Pleurodeles waltl</name>
    <name type="common">Iberian ribbed newt</name>
    <dbReference type="NCBI Taxonomy" id="8319"/>
    <lineage>
        <taxon>Eukaryota</taxon>
        <taxon>Metazoa</taxon>
        <taxon>Chordata</taxon>
        <taxon>Craniata</taxon>
        <taxon>Vertebrata</taxon>
        <taxon>Euteleostomi</taxon>
        <taxon>Amphibia</taxon>
        <taxon>Batrachia</taxon>
        <taxon>Caudata</taxon>
        <taxon>Salamandroidea</taxon>
        <taxon>Salamandridae</taxon>
        <taxon>Pleurodelinae</taxon>
        <taxon>Pleurodeles</taxon>
    </lineage>
</organism>
<accession>A0AAV7S154</accession>
<evidence type="ECO:0000256" key="1">
    <source>
        <dbReference type="SAM" id="MobiDB-lite"/>
    </source>
</evidence>